<proteinExistence type="predicted"/>
<dbReference type="PANTHER" id="PTHR36124">
    <property type="match status" value="1"/>
</dbReference>
<feature type="domain" description="ER-bound oxygenase mpaB/mpaB'/Rubber oxygenase catalytic" evidence="2">
    <location>
        <begin position="62"/>
        <end position="234"/>
    </location>
</feature>
<dbReference type="InterPro" id="IPR018713">
    <property type="entry name" value="MPAB/Lcp_cat_dom"/>
</dbReference>
<comment type="caution">
    <text evidence="3">The sequence shown here is derived from an EMBL/GenBank/DDBJ whole genome shotgun (WGS) entry which is preliminary data.</text>
</comment>
<protein>
    <submittedName>
        <fullName evidence="3">Oxygenase MpaB family protein</fullName>
    </submittedName>
</protein>
<dbReference type="EMBL" id="JARULZ010000002">
    <property type="protein sequence ID" value="MEH0638932.1"/>
    <property type="molecule type" value="Genomic_DNA"/>
</dbReference>
<evidence type="ECO:0000256" key="1">
    <source>
        <dbReference type="SAM" id="MobiDB-lite"/>
    </source>
</evidence>
<evidence type="ECO:0000259" key="2">
    <source>
        <dbReference type="Pfam" id="PF09995"/>
    </source>
</evidence>
<gene>
    <name evidence="3" type="ORF">QBA35_37850</name>
</gene>
<keyword evidence="4" id="KW-1185">Reference proteome</keyword>
<accession>A0ABU8AZ29</accession>
<reference evidence="3" key="1">
    <citation type="submission" date="2023-04" db="EMBL/GenBank/DDBJ databases">
        <title>Genomic diversity of scab-causing Streptomyces spp. in the province of Quebec, Canada.</title>
        <authorList>
            <person name="Biessy A."/>
            <person name="Cadieux M."/>
            <person name="Ciotola M."/>
            <person name="Filion M."/>
        </authorList>
    </citation>
    <scope>NUCLEOTIDE SEQUENCE</scope>
    <source>
        <strain evidence="3">B21-115</strain>
    </source>
</reference>
<dbReference type="PANTHER" id="PTHR36124:SF1">
    <property type="entry name" value="ER-BOUND OXYGENASE MPAB_MPAB'_RUBBER OXYGENASE CATALYTIC DOMAIN-CONTAINING PROTEIN"/>
    <property type="match status" value="1"/>
</dbReference>
<name>A0ABU8AZ29_9ACTN</name>
<evidence type="ECO:0000313" key="3">
    <source>
        <dbReference type="EMBL" id="MEH0638932.1"/>
    </source>
</evidence>
<sequence length="330" mass="37729">MPSSQAPHKETQRPGMLRRAVGRAVKVAPAENRYARLREIESLDPVKDCQRVHWLHMEDFKAAAAFQVTGGLYITYAAPRMSRILHQSGELENRILKRLVDTILLDETQKRHGYGPGPGRDALRRVNEMHKKYDIHPDDFVLINCFDAVLRIWLAETYGWRPLSDNERIAIVEFFKLRGSYMAGKGKHPETYEGMAEFVENWKKEQLRFEPQNKILADSLMEFILSDVPTIFRPIARAFFLSVGPDERLITNCHHRMPPVGVQKICRAAMKVYGRLDPLTDGLMPQTQKLVDRVYPNGYNIDRLGTHLRPAQPDTDATLDETGTLGGRLA</sequence>
<feature type="region of interest" description="Disordered" evidence="1">
    <location>
        <begin position="306"/>
        <end position="330"/>
    </location>
</feature>
<dbReference type="InterPro" id="IPR046366">
    <property type="entry name" value="MPAB"/>
</dbReference>
<evidence type="ECO:0000313" key="4">
    <source>
        <dbReference type="Proteomes" id="UP001310290"/>
    </source>
</evidence>
<dbReference type="Pfam" id="PF09995">
    <property type="entry name" value="MPAB_Lcp_cat"/>
    <property type="match status" value="1"/>
</dbReference>
<dbReference type="Proteomes" id="UP001310290">
    <property type="component" value="Unassembled WGS sequence"/>
</dbReference>
<organism evidence="3 4">
    <name type="scientific">Streptomyces bottropensis</name>
    <dbReference type="NCBI Taxonomy" id="42235"/>
    <lineage>
        <taxon>Bacteria</taxon>
        <taxon>Bacillati</taxon>
        <taxon>Actinomycetota</taxon>
        <taxon>Actinomycetes</taxon>
        <taxon>Kitasatosporales</taxon>
        <taxon>Streptomycetaceae</taxon>
        <taxon>Streptomyces</taxon>
    </lineage>
</organism>
<dbReference type="RefSeq" id="WP_334661548.1">
    <property type="nucleotide sequence ID" value="NZ_JARULZ010000002.1"/>
</dbReference>